<reference evidence="3" key="1">
    <citation type="submission" date="2017-11" db="EMBL/GenBank/DDBJ databases">
        <authorList>
            <person name="Lima N.C."/>
            <person name="Parody-Merino A.M."/>
            <person name="Battley P.F."/>
            <person name="Fidler A.E."/>
            <person name="Prosdocimi F."/>
        </authorList>
    </citation>
    <scope>NUCLEOTIDE SEQUENCE [LARGE SCALE GENOMIC DNA]</scope>
</reference>
<proteinExistence type="predicted"/>
<dbReference type="OrthoDB" id="9257929at2759"/>
<gene>
    <name evidence="2" type="ORF">llap_3142</name>
</gene>
<protein>
    <submittedName>
        <fullName evidence="2">Uncharacterized protein</fullName>
    </submittedName>
</protein>
<dbReference type="AlphaFoldDB" id="A0A2I0UKJ9"/>
<dbReference type="Proteomes" id="UP000233556">
    <property type="component" value="Unassembled WGS sequence"/>
</dbReference>
<evidence type="ECO:0000256" key="1">
    <source>
        <dbReference type="SAM" id="MobiDB-lite"/>
    </source>
</evidence>
<sequence>MKSTWKFPFWVQENDGTVTQSTWSFLFVNPSLVADLFLTLQPSLPRASCPEKKPTPPPNPTDVSVEVSKRVFLHGHTIDSSHPSVKIVISSRPDSGPYQQTLEIHAETLLPLPGRSCSSEGSDHSPRK</sequence>
<organism evidence="2 3">
    <name type="scientific">Limosa lapponica baueri</name>
    <dbReference type="NCBI Taxonomy" id="1758121"/>
    <lineage>
        <taxon>Eukaryota</taxon>
        <taxon>Metazoa</taxon>
        <taxon>Chordata</taxon>
        <taxon>Craniata</taxon>
        <taxon>Vertebrata</taxon>
        <taxon>Euteleostomi</taxon>
        <taxon>Archelosauria</taxon>
        <taxon>Archosauria</taxon>
        <taxon>Dinosauria</taxon>
        <taxon>Saurischia</taxon>
        <taxon>Theropoda</taxon>
        <taxon>Coelurosauria</taxon>
        <taxon>Aves</taxon>
        <taxon>Neognathae</taxon>
        <taxon>Neoaves</taxon>
        <taxon>Charadriiformes</taxon>
        <taxon>Scolopacidae</taxon>
        <taxon>Limosa</taxon>
    </lineage>
</organism>
<evidence type="ECO:0000313" key="2">
    <source>
        <dbReference type="EMBL" id="PKU46585.1"/>
    </source>
</evidence>
<keyword evidence="3" id="KW-1185">Reference proteome</keyword>
<dbReference type="EMBL" id="KZ505705">
    <property type="protein sequence ID" value="PKU46585.1"/>
    <property type="molecule type" value="Genomic_DNA"/>
</dbReference>
<accession>A0A2I0UKJ9</accession>
<feature type="region of interest" description="Disordered" evidence="1">
    <location>
        <begin position="45"/>
        <end position="64"/>
    </location>
</feature>
<reference evidence="3" key="2">
    <citation type="submission" date="2017-12" db="EMBL/GenBank/DDBJ databases">
        <title>Genome sequence of the Bar-tailed Godwit (Limosa lapponica baueri).</title>
        <authorList>
            <person name="Lima N.C.B."/>
            <person name="Parody-Merino A.M."/>
            <person name="Battley P.F."/>
            <person name="Fidler A.E."/>
            <person name="Prosdocimi F."/>
        </authorList>
    </citation>
    <scope>NUCLEOTIDE SEQUENCE [LARGE SCALE GENOMIC DNA]</scope>
</reference>
<name>A0A2I0UKJ9_LIMLA</name>
<evidence type="ECO:0000313" key="3">
    <source>
        <dbReference type="Proteomes" id="UP000233556"/>
    </source>
</evidence>